<keyword evidence="6" id="KW-0561">Oxygen transport</keyword>
<accession>A0ABY5JEG3</accession>
<dbReference type="Proteomes" id="UP000887421">
    <property type="component" value="Chromosome"/>
</dbReference>
<dbReference type="InterPro" id="IPR001486">
    <property type="entry name" value="Hemoglobin_trunc"/>
</dbReference>
<protein>
    <recommendedName>
        <fullName evidence="6">Group 1 truncated hemoglobin</fullName>
    </recommendedName>
</protein>
<sequence>MLRSLCIAAFSLVLLVGCAQQPAKDDSLYRELGEKPGITRIVEGMLLNVARDERIVHFFTKVDIAGLRDKLVDKFCVIAGGPCVYSGDTLEESHKGQKLTPSHFNALVEDLQVTMDSEGVPTPTQNRLLARLAALRGQIIAQ</sequence>
<keyword evidence="5 6" id="KW-0408">Iron</keyword>
<evidence type="ECO:0000256" key="6">
    <source>
        <dbReference type="PIRNR" id="PIRNR002030"/>
    </source>
</evidence>
<evidence type="ECO:0000256" key="1">
    <source>
        <dbReference type="ARBA" id="ARBA00009660"/>
    </source>
</evidence>
<evidence type="ECO:0000256" key="4">
    <source>
        <dbReference type="ARBA" id="ARBA00022723"/>
    </source>
</evidence>
<dbReference type="SUPFAM" id="SSF46458">
    <property type="entry name" value="Globin-like"/>
    <property type="match status" value="1"/>
</dbReference>
<dbReference type="CDD" id="cd00454">
    <property type="entry name" value="TrHb1_N"/>
    <property type="match status" value="1"/>
</dbReference>
<keyword evidence="8" id="KW-1185">Reference proteome</keyword>
<proteinExistence type="inferred from homology"/>
<evidence type="ECO:0000313" key="8">
    <source>
        <dbReference type="Proteomes" id="UP000887421"/>
    </source>
</evidence>
<evidence type="ECO:0000256" key="2">
    <source>
        <dbReference type="ARBA" id="ARBA00022448"/>
    </source>
</evidence>
<evidence type="ECO:0000313" key="7">
    <source>
        <dbReference type="EMBL" id="UUD65063.1"/>
    </source>
</evidence>
<dbReference type="PIRSF" id="PIRSF002030">
    <property type="entry name" value="Globin_Protozoa/Cyanobacteria"/>
    <property type="match status" value="1"/>
</dbReference>
<comment type="similarity">
    <text evidence="1 6">Belongs to the truncated hemoglobin family. Group I subfamily.</text>
</comment>
<organism evidence="7 8">
    <name type="scientific">Phytopseudomonas seleniipraecipitans</name>
    <dbReference type="NCBI Taxonomy" id="640205"/>
    <lineage>
        <taxon>Bacteria</taxon>
        <taxon>Pseudomonadati</taxon>
        <taxon>Pseudomonadota</taxon>
        <taxon>Gammaproteobacteria</taxon>
        <taxon>Pseudomonadales</taxon>
        <taxon>Pseudomonadaceae</taxon>
        <taxon>Phytopseudomonas</taxon>
    </lineage>
</organism>
<reference evidence="7" key="1">
    <citation type="submission" date="2021-05" db="EMBL/GenBank/DDBJ databases">
        <title>Complete genome sequence of Pseudomonas seleniipraecipitans strain D1-6.</title>
        <authorList>
            <person name="Lafi F."/>
            <person name="Eida A."/>
            <person name="Alam I."/>
            <person name="Hert H."/>
            <person name="Saad M."/>
        </authorList>
    </citation>
    <scope>NUCLEOTIDE SEQUENCE</scope>
    <source>
        <strain evidence="7">D1-6</strain>
    </source>
</reference>
<dbReference type="InterPro" id="IPR009050">
    <property type="entry name" value="Globin-like_sf"/>
</dbReference>
<dbReference type="PROSITE" id="PS51257">
    <property type="entry name" value="PROKAR_LIPOPROTEIN"/>
    <property type="match status" value="1"/>
</dbReference>
<dbReference type="Gene3D" id="1.10.490.10">
    <property type="entry name" value="Globins"/>
    <property type="match status" value="1"/>
</dbReference>
<dbReference type="InterPro" id="IPR012292">
    <property type="entry name" value="Globin/Proto"/>
</dbReference>
<dbReference type="EMBL" id="CP076114">
    <property type="protein sequence ID" value="UUD65063.1"/>
    <property type="molecule type" value="Genomic_DNA"/>
</dbReference>
<comment type="cofactor">
    <cofactor evidence="6">
        <name>heme</name>
        <dbReference type="ChEBI" id="CHEBI:30413"/>
    </cofactor>
</comment>
<dbReference type="InterPro" id="IPR016339">
    <property type="entry name" value="Hemoglobin_trunc_I"/>
</dbReference>
<keyword evidence="4 6" id="KW-0479">Metal-binding</keyword>
<evidence type="ECO:0000256" key="5">
    <source>
        <dbReference type="ARBA" id="ARBA00023004"/>
    </source>
</evidence>
<keyword evidence="3 6" id="KW-0349">Heme</keyword>
<keyword evidence="2 6" id="KW-0813">Transport</keyword>
<evidence type="ECO:0000256" key="3">
    <source>
        <dbReference type="ARBA" id="ARBA00022617"/>
    </source>
</evidence>
<name>A0ABY5JEG3_9GAMM</name>
<gene>
    <name evidence="7" type="ORF">D16iCDA_05135</name>
</gene>
<dbReference type="Pfam" id="PF01152">
    <property type="entry name" value="Bac_globin"/>
    <property type="match status" value="1"/>
</dbReference>